<evidence type="ECO:0000313" key="4">
    <source>
        <dbReference type="Proteomes" id="UP000260983"/>
    </source>
</evidence>
<gene>
    <name evidence="3" type="ORF">DXB65_10420</name>
</gene>
<reference evidence="3 4" key="1">
    <citation type="submission" date="2018-08" db="EMBL/GenBank/DDBJ databases">
        <title>A genome reference for cultivated species of the human gut microbiota.</title>
        <authorList>
            <person name="Zou Y."/>
            <person name="Xue W."/>
            <person name="Luo G."/>
        </authorList>
    </citation>
    <scope>NUCLEOTIDE SEQUENCE [LARGE SCALE GENOMIC DNA]</scope>
    <source>
        <strain evidence="3 4">OM05-15BH</strain>
    </source>
</reference>
<protein>
    <recommendedName>
        <fullName evidence="2">Glycosyl hydrolases family 2 sugar binding domain-containing protein</fullName>
    </recommendedName>
</protein>
<dbReference type="Gene3D" id="2.60.120.260">
    <property type="entry name" value="Galactose-binding domain-like"/>
    <property type="match status" value="1"/>
</dbReference>
<dbReference type="InterPro" id="IPR051913">
    <property type="entry name" value="GH2_Domain-Containing"/>
</dbReference>
<evidence type="ECO:0000259" key="2">
    <source>
        <dbReference type="Pfam" id="PF02837"/>
    </source>
</evidence>
<feature type="domain" description="Glycosyl hydrolases family 2 sugar binding" evidence="2">
    <location>
        <begin position="50"/>
        <end position="176"/>
    </location>
</feature>
<organism evidence="3 4">
    <name type="scientific">Bacteroides oleiciplenus</name>
    <dbReference type="NCBI Taxonomy" id="626931"/>
    <lineage>
        <taxon>Bacteria</taxon>
        <taxon>Pseudomonadati</taxon>
        <taxon>Bacteroidota</taxon>
        <taxon>Bacteroidia</taxon>
        <taxon>Bacteroidales</taxon>
        <taxon>Bacteroidaceae</taxon>
        <taxon>Bacteroides</taxon>
    </lineage>
</organism>
<proteinExistence type="inferred from homology"/>
<dbReference type="AlphaFoldDB" id="A0A3E5BEC3"/>
<evidence type="ECO:0000256" key="1">
    <source>
        <dbReference type="ARBA" id="ARBA00007401"/>
    </source>
</evidence>
<dbReference type="PANTHER" id="PTHR42732">
    <property type="entry name" value="BETA-GALACTOSIDASE"/>
    <property type="match status" value="1"/>
</dbReference>
<dbReference type="InterPro" id="IPR008979">
    <property type="entry name" value="Galactose-bd-like_sf"/>
</dbReference>
<dbReference type="PANTHER" id="PTHR42732:SF1">
    <property type="entry name" value="BETA-MANNOSIDASE"/>
    <property type="match status" value="1"/>
</dbReference>
<name>A0A3E5BEC3_9BACE</name>
<dbReference type="InterPro" id="IPR006104">
    <property type="entry name" value="Glyco_hydro_2_N"/>
</dbReference>
<dbReference type="Proteomes" id="UP000260983">
    <property type="component" value="Unassembled WGS sequence"/>
</dbReference>
<dbReference type="EMBL" id="QSUL01000006">
    <property type="protein sequence ID" value="RGN35913.1"/>
    <property type="molecule type" value="Genomic_DNA"/>
</dbReference>
<dbReference type="Pfam" id="PF02837">
    <property type="entry name" value="Glyco_hydro_2_N"/>
    <property type="match status" value="1"/>
</dbReference>
<dbReference type="GO" id="GO:0005975">
    <property type="term" value="P:carbohydrate metabolic process"/>
    <property type="evidence" value="ECO:0007669"/>
    <property type="project" value="InterPro"/>
</dbReference>
<evidence type="ECO:0000313" key="3">
    <source>
        <dbReference type="EMBL" id="RGN35913.1"/>
    </source>
</evidence>
<sequence>MRRIIIAMSLWCLFLGTGVMIAETDGRETINLNKEWTYRCGDYHDAQQPIYDDSKWEAIGLPHSFSIPYFMSKDFYVGYGWYRKHLRLDKSDLTKQLFLEFDGVFQEAEIFVNRHLAGSHIGGYTGFYIDFSQYAVRGDNILAVRGNNLWSPKVAPRGGEHVFSGGIYCNVRLVKKQPVHLDWYGISITTPR</sequence>
<accession>A0A3E5BEC3</accession>
<comment type="similarity">
    <text evidence="1">Belongs to the glycosyl hydrolase 2 family.</text>
</comment>
<dbReference type="SUPFAM" id="SSF49785">
    <property type="entry name" value="Galactose-binding domain-like"/>
    <property type="match status" value="1"/>
</dbReference>
<dbReference type="GO" id="GO:0004553">
    <property type="term" value="F:hydrolase activity, hydrolyzing O-glycosyl compounds"/>
    <property type="evidence" value="ECO:0007669"/>
    <property type="project" value="InterPro"/>
</dbReference>
<comment type="caution">
    <text evidence="3">The sequence shown here is derived from an EMBL/GenBank/DDBJ whole genome shotgun (WGS) entry which is preliminary data.</text>
</comment>